<evidence type="ECO:0000313" key="1">
    <source>
        <dbReference type="EMBL" id="KKL74645.1"/>
    </source>
</evidence>
<protein>
    <submittedName>
        <fullName evidence="1">Uncharacterized protein</fullName>
    </submittedName>
</protein>
<proteinExistence type="predicted"/>
<name>A0A0F9GZ57_9ZZZZ</name>
<reference evidence="1" key="1">
    <citation type="journal article" date="2015" name="Nature">
        <title>Complex archaea that bridge the gap between prokaryotes and eukaryotes.</title>
        <authorList>
            <person name="Spang A."/>
            <person name="Saw J.H."/>
            <person name="Jorgensen S.L."/>
            <person name="Zaremba-Niedzwiedzka K."/>
            <person name="Martijn J."/>
            <person name="Lind A.E."/>
            <person name="van Eijk R."/>
            <person name="Schleper C."/>
            <person name="Guy L."/>
            <person name="Ettema T.J."/>
        </authorList>
    </citation>
    <scope>NUCLEOTIDE SEQUENCE</scope>
</reference>
<sequence>SQPLTGEELLDIDNNAVNDAGTVIVFWLYK</sequence>
<comment type="caution">
    <text evidence="1">The sequence shown here is derived from an EMBL/GenBank/DDBJ whole genome shotgun (WGS) entry which is preliminary data.</text>
</comment>
<feature type="non-terminal residue" evidence="1">
    <location>
        <position position="1"/>
    </location>
</feature>
<accession>A0A0F9GZ57</accession>
<gene>
    <name evidence="1" type="ORF">LCGC14_2062800</name>
</gene>
<dbReference type="AlphaFoldDB" id="A0A0F9GZ57"/>
<dbReference type="EMBL" id="LAZR01024585">
    <property type="protein sequence ID" value="KKL74645.1"/>
    <property type="molecule type" value="Genomic_DNA"/>
</dbReference>
<organism evidence="1">
    <name type="scientific">marine sediment metagenome</name>
    <dbReference type="NCBI Taxonomy" id="412755"/>
    <lineage>
        <taxon>unclassified sequences</taxon>
        <taxon>metagenomes</taxon>
        <taxon>ecological metagenomes</taxon>
    </lineage>
</organism>